<gene>
    <name evidence="7" type="ORF">LOC68_23860</name>
</gene>
<dbReference type="PANTHER" id="PTHR11475">
    <property type="entry name" value="OXIDASE/PEROXIDASE"/>
    <property type="match status" value="1"/>
</dbReference>
<dbReference type="GO" id="GO:0004601">
    <property type="term" value="F:peroxidase activity"/>
    <property type="evidence" value="ECO:0007669"/>
    <property type="project" value="UniProtKB-KW"/>
</dbReference>
<dbReference type="InterPro" id="IPR033764">
    <property type="entry name" value="Sdr_B"/>
</dbReference>
<comment type="subcellular location">
    <subcellularLocation>
        <location evidence="1">Secreted</location>
    </subcellularLocation>
</comment>
<sequence>MLPPPAPIPTSLTDEVRSIDGTGNNVDNPEYGSVGVDFLRVAPADYGDGISSLAGEDRPSAREISNALVAQEPGSAGNERQLSAFVYVWGQFLDHDIDLTETGDSEAANIAIPTGDPYFDPDGSGDDVLHFFRSLFDPATGDSVDNPREQFNEITAFIDGSQVYGSTQEVADSLRTFEGGKLKTSEGDLLPVNEQGAFYAGDVRVNENIQLSSLHTLFVREHNFWADQIAEQNPSLTDEEIYQQARSIVIAEIQSITFNEFLPALLGEGVIPDYAGYDPTINPGITNEFATAAYRMGHSLLNDDIEFFGNDGRAIFEGVTLAEAFFNPALVQEHGIDALLKYAASTQSQEVDTQIVDSVRNFLFGAPGSGGLDLASLNIQRGRDHGIADYNTVREAYGLPRVTSFAEITSDPELQQQLEELYGTVDNIDLWVGALAEDHVAGGSVGETTQAILVDQFTRLRDGDRFWYENIFSPQDVDRIEHTTLSDIIQRNTVIDNLQANVFFMSATVTGTVFAPDGQQGGRQDRPQGQPGVTIQLLNDDGEVVAETITDRRGNYRFDDFLETGDYQVAALLLTPTGPVTQTQDVLISVGGQIVRNVDFGLQPQPKPRPGDGGRPRDSQPAPLTADQPQPPRDQLFANAVLLDPMGDLVDDLAGDINGRNRARAGARS</sequence>
<dbReference type="Pfam" id="PF17210">
    <property type="entry name" value="SdrD_B"/>
    <property type="match status" value="1"/>
</dbReference>
<proteinExistence type="predicted"/>
<dbReference type="Proteomes" id="UP001139103">
    <property type="component" value="Unassembled WGS sequence"/>
</dbReference>
<evidence type="ECO:0000313" key="8">
    <source>
        <dbReference type="Proteomes" id="UP001139103"/>
    </source>
</evidence>
<feature type="compositionally biased region" description="Basic and acidic residues" evidence="5">
    <location>
        <begin position="609"/>
        <end position="618"/>
    </location>
</feature>
<keyword evidence="7" id="KW-0575">Peroxidase</keyword>
<dbReference type="PRINTS" id="PR00457">
    <property type="entry name" value="ANPEROXIDASE"/>
</dbReference>
<comment type="caution">
    <text evidence="7">The sequence shown here is derived from an EMBL/GenBank/DDBJ whole genome shotgun (WGS) entry which is preliminary data.</text>
</comment>
<dbReference type="GO" id="GO:0020037">
    <property type="term" value="F:heme binding"/>
    <property type="evidence" value="ECO:0007669"/>
    <property type="project" value="InterPro"/>
</dbReference>
<dbReference type="Gene3D" id="2.60.40.10">
    <property type="entry name" value="Immunoglobulins"/>
    <property type="match status" value="1"/>
</dbReference>
<keyword evidence="4" id="KW-0325">Glycoprotein</keyword>
<keyword evidence="3" id="KW-0732">Signal</keyword>
<dbReference type="GO" id="GO:0006979">
    <property type="term" value="P:response to oxidative stress"/>
    <property type="evidence" value="ECO:0007669"/>
    <property type="project" value="InterPro"/>
</dbReference>
<dbReference type="GO" id="GO:0005576">
    <property type="term" value="C:extracellular region"/>
    <property type="evidence" value="ECO:0007669"/>
    <property type="project" value="UniProtKB-SubCell"/>
</dbReference>
<dbReference type="Pfam" id="PF03098">
    <property type="entry name" value="An_peroxidase"/>
    <property type="match status" value="1"/>
</dbReference>
<organism evidence="7 8">
    <name type="scientific">Blastopirellula sediminis</name>
    <dbReference type="NCBI Taxonomy" id="2894196"/>
    <lineage>
        <taxon>Bacteria</taxon>
        <taxon>Pseudomonadati</taxon>
        <taxon>Planctomycetota</taxon>
        <taxon>Planctomycetia</taxon>
        <taxon>Pirellulales</taxon>
        <taxon>Pirellulaceae</taxon>
        <taxon>Blastopirellula</taxon>
    </lineage>
</organism>
<dbReference type="InterPro" id="IPR010255">
    <property type="entry name" value="Haem_peroxidase_sf"/>
</dbReference>
<dbReference type="CDD" id="cd09822">
    <property type="entry name" value="peroxinectin_like_bacterial"/>
    <property type="match status" value="1"/>
</dbReference>
<feature type="region of interest" description="Disordered" evidence="5">
    <location>
        <begin position="600"/>
        <end position="635"/>
    </location>
</feature>
<evidence type="ECO:0000256" key="1">
    <source>
        <dbReference type="ARBA" id="ARBA00004613"/>
    </source>
</evidence>
<keyword evidence="8" id="KW-1185">Reference proteome</keyword>
<evidence type="ECO:0000256" key="2">
    <source>
        <dbReference type="ARBA" id="ARBA00022525"/>
    </source>
</evidence>
<dbReference type="PROSITE" id="PS50292">
    <property type="entry name" value="PEROXIDASE_3"/>
    <property type="match status" value="1"/>
</dbReference>
<name>A0A9X1MS21_9BACT</name>
<dbReference type="SUPFAM" id="SSF48113">
    <property type="entry name" value="Heme-dependent peroxidases"/>
    <property type="match status" value="1"/>
</dbReference>
<dbReference type="InterPro" id="IPR013783">
    <property type="entry name" value="Ig-like_fold"/>
</dbReference>
<dbReference type="Gene3D" id="1.10.640.10">
    <property type="entry name" value="Haem peroxidase domain superfamily, animal type"/>
    <property type="match status" value="1"/>
</dbReference>
<reference evidence="7" key="1">
    <citation type="submission" date="2021-11" db="EMBL/GenBank/DDBJ databases">
        <title>Genome sequence.</title>
        <authorList>
            <person name="Sun Q."/>
        </authorList>
    </citation>
    <scope>NUCLEOTIDE SEQUENCE</scope>
    <source>
        <strain evidence="7">JC732</strain>
    </source>
</reference>
<protein>
    <submittedName>
        <fullName evidence="7">Peroxidase</fullName>
    </submittedName>
</protein>
<dbReference type="SUPFAM" id="SSF117074">
    <property type="entry name" value="Hypothetical protein PA1324"/>
    <property type="match status" value="1"/>
</dbReference>
<keyword evidence="7" id="KW-0560">Oxidoreductase</keyword>
<accession>A0A9X1MS21</accession>
<feature type="region of interest" description="Disordered" evidence="5">
    <location>
        <begin position="1"/>
        <end position="30"/>
    </location>
</feature>
<dbReference type="PANTHER" id="PTHR11475:SF4">
    <property type="entry name" value="CHORION PEROXIDASE"/>
    <property type="match status" value="1"/>
</dbReference>
<dbReference type="InterPro" id="IPR019791">
    <property type="entry name" value="Haem_peroxidase_animal"/>
</dbReference>
<dbReference type="InterPro" id="IPR037120">
    <property type="entry name" value="Haem_peroxidase_sf_animal"/>
</dbReference>
<dbReference type="EMBL" id="JAJKFT010000010">
    <property type="protein sequence ID" value="MCC9631442.1"/>
    <property type="molecule type" value="Genomic_DNA"/>
</dbReference>
<keyword evidence="2" id="KW-0964">Secreted</keyword>
<dbReference type="RefSeq" id="WP_230223413.1">
    <property type="nucleotide sequence ID" value="NZ_JAJKFT010000010.1"/>
</dbReference>
<evidence type="ECO:0000259" key="6">
    <source>
        <dbReference type="Pfam" id="PF17210"/>
    </source>
</evidence>
<feature type="domain" description="SD-repeat containing protein B" evidence="6">
    <location>
        <begin position="517"/>
        <end position="581"/>
    </location>
</feature>
<evidence type="ECO:0000313" key="7">
    <source>
        <dbReference type="EMBL" id="MCC9631442.1"/>
    </source>
</evidence>
<evidence type="ECO:0000256" key="4">
    <source>
        <dbReference type="ARBA" id="ARBA00023180"/>
    </source>
</evidence>
<dbReference type="AlphaFoldDB" id="A0A9X1MS21"/>
<evidence type="ECO:0000256" key="3">
    <source>
        <dbReference type="ARBA" id="ARBA00022729"/>
    </source>
</evidence>
<evidence type="ECO:0000256" key="5">
    <source>
        <dbReference type="SAM" id="MobiDB-lite"/>
    </source>
</evidence>